<comment type="similarity">
    <text evidence="1">Belongs to the caleosin family.</text>
</comment>
<dbReference type="InterPro" id="IPR007736">
    <property type="entry name" value="Caleosin-related"/>
</dbReference>
<dbReference type="KEGG" id="pda:120111662"/>
<dbReference type="PANTHER" id="PTHR31495">
    <property type="entry name" value="PEROXYGENASE 3-RELATED"/>
    <property type="match status" value="1"/>
</dbReference>
<dbReference type="GeneID" id="120111662"/>
<dbReference type="GO" id="GO:0004497">
    <property type="term" value="F:monooxygenase activity"/>
    <property type="evidence" value="ECO:0007669"/>
    <property type="project" value="TreeGrafter"/>
</dbReference>
<organism evidence="3 4">
    <name type="scientific">Phoenix dactylifera</name>
    <name type="common">Date palm</name>
    <dbReference type="NCBI Taxonomy" id="42345"/>
    <lineage>
        <taxon>Eukaryota</taxon>
        <taxon>Viridiplantae</taxon>
        <taxon>Streptophyta</taxon>
        <taxon>Embryophyta</taxon>
        <taxon>Tracheophyta</taxon>
        <taxon>Spermatophyta</taxon>
        <taxon>Magnoliopsida</taxon>
        <taxon>Liliopsida</taxon>
        <taxon>Arecaceae</taxon>
        <taxon>Coryphoideae</taxon>
        <taxon>Phoeniceae</taxon>
        <taxon>Phoenix</taxon>
    </lineage>
</organism>
<dbReference type="PROSITE" id="PS50222">
    <property type="entry name" value="EF_HAND_2"/>
    <property type="match status" value="1"/>
</dbReference>
<evidence type="ECO:0000259" key="2">
    <source>
        <dbReference type="PROSITE" id="PS50222"/>
    </source>
</evidence>
<dbReference type="AlphaFoldDB" id="A0A8B9APT3"/>
<evidence type="ECO:0000313" key="4">
    <source>
        <dbReference type="RefSeq" id="XP_038985324.1"/>
    </source>
</evidence>
<dbReference type="PANTHER" id="PTHR31495:SF1">
    <property type="entry name" value="INACTIVE PEROXYGENASE-LIKE PROTEIN-RELATED"/>
    <property type="match status" value="1"/>
</dbReference>
<gene>
    <name evidence="4" type="primary">LOC120111662</name>
</gene>
<dbReference type="Proteomes" id="UP000228380">
    <property type="component" value="Chromosome 8"/>
</dbReference>
<dbReference type="InterPro" id="IPR011992">
    <property type="entry name" value="EF-hand-dom_pair"/>
</dbReference>
<reference evidence="3" key="1">
    <citation type="journal article" date="2019" name="Nat. Commun.">
        <title>Genome-wide association mapping of date palm fruit traits.</title>
        <authorList>
            <person name="Hazzouri K.M."/>
            <person name="Gros-Balthazard M."/>
            <person name="Flowers J.M."/>
            <person name="Copetti D."/>
            <person name="Lemansour A."/>
            <person name="Lebrun M."/>
            <person name="Masmoudi K."/>
            <person name="Ferrand S."/>
            <person name="Dhar M.I."/>
            <person name="Fresquez Z.A."/>
            <person name="Rosas U."/>
            <person name="Zhang J."/>
            <person name="Talag J."/>
            <person name="Lee S."/>
            <person name="Kudrna D."/>
            <person name="Powell R.F."/>
            <person name="Leitch I.J."/>
            <person name="Krueger R.R."/>
            <person name="Wing R.A."/>
            <person name="Amiri K.M.A."/>
            <person name="Purugganan M.D."/>
        </authorList>
    </citation>
    <scope>NUCLEOTIDE SEQUENCE [LARGE SCALE GENOMIC DNA]</scope>
    <source>
        <strain evidence="3">cv. Khalas</strain>
    </source>
</reference>
<keyword evidence="3" id="KW-1185">Reference proteome</keyword>
<dbReference type="OrthoDB" id="640742at2759"/>
<accession>A0A8B9APT3</accession>
<dbReference type="Gene3D" id="1.10.238.10">
    <property type="entry name" value="EF-hand"/>
    <property type="match status" value="1"/>
</dbReference>
<evidence type="ECO:0000313" key="3">
    <source>
        <dbReference type="Proteomes" id="UP000228380"/>
    </source>
</evidence>
<proteinExistence type="inferred from homology"/>
<dbReference type="InterPro" id="IPR002048">
    <property type="entry name" value="EF_hand_dom"/>
</dbReference>
<protein>
    <submittedName>
        <fullName evidence="4">Probable peroxygenase 5 isoform X1</fullName>
    </submittedName>
</protein>
<name>A0A8B9APT3_PHODC</name>
<sequence length="220" mass="24692">MPFLADFVAFRGLEIHLDSIRRPPINRLFWLIGGVKGQWDNNKTNLTALQKHVSFFDRDKDGVIYLEETYQGFRALGFGVAVSSAASVVINGFLSPITNNGSIPAIFLPVLVANIQKGIHGSDTGAYDTEGRFDSEMFEEIFQKHAHTNPNALTSDELNEMLKANQQPNDFQGRVASRSEWEALFSLAKDDNGLLQKDILRSFYDGSLFYKLEGKRKSLK</sequence>
<dbReference type="Pfam" id="PF05042">
    <property type="entry name" value="Caleosin"/>
    <property type="match status" value="1"/>
</dbReference>
<dbReference type="SUPFAM" id="SSF47473">
    <property type="entry name" value="EF-hand"/>
    <property type="match status" value="1"/>
</dbReference>
<feature type="domain" description="EF-hand" evidence="2">
    <location>
        <begin position="44"/>
        <end position="79"/>
    </location>
</feature>
<dbReference type="RefSeq" id="XP_038985324.1">
    <property type="nucleotide sequence ID" value="XM_039129396.1"/>
</dbReference>
<reference evidence="4" key="2">
    <citation type="submission" date="2025-08" db="UniProtKB">
        <authorList>
            <consortium name="RefSeq"/>
        </authorList>
    </citation>
    <scope>IDENTIFICATION</scope>
    <source>
        <tissue evidence="4">Young leaves</tissue>
    </source>
</reference>
<evidence type="ECO:0000256" key="1">
    <source>
        <dbReference type="ARBA" id="ARBA00006765"/>
    </source>
</evidence>
<dbReference type="GO" id="GO:0005509">
    <property type="term" value="F:calcium ion binding"/>
    <property type="evidence" value="ECO:0007669"/>
    <property type="project" value="InterPro"/>
</dbReference>